<keyword evidence="2" id="KW-1185">Reference proteome</keyword>
<evidence type="ECO:0000313" key="1">
    <source>
        <dbReference type="EMBL" id="KAF8408656.1"/>
    </source>
</evidence>
<organism evidence="1 2">
    <name type="scientific">Tetracentron sinense</name>
    <name type="common">Spur-leaf</name>
    <dbReference type="NCBI Taxonomy" id="13715"/>
    <lineage>
        <taxon>Eukaryota</taxon>
        <taxon>Viridiplantae</taxon>
        <taxon>Streptophyta</taxon>
        <taxon>Embryophyta</taxon>
        <taxon>Tracheophyta</taxon>
        <taxon>Spermatophyta</taxon>
        <taxon>Magnoliopsida</taxon>
        <taxon>Trochodendrales</taxon>
        <taxon>Trochodendraceae</taxon>
        <taxon>Tetracentron</taxon>
    </lineage>
</organism>
<accession>A0A834ZKE9</accession>
<proteinExistence type="predicted"/>
<dbReference type="AlphaFoldDB" id="A0A834ZKE9"/>
<comment type="caution">
    <text evidence="1">The sequence shown here is derived from an EMBL/GenBank/DDBJ whole genome shotgun (WGS) entry which is preliminary data.</text>
</comment>
<dbReference type="Proteomes" id="UP000655225">
    <property type="component" value="Unassembled WGS sequence"/>
</dbReference>
<dbReference type="Gene3D" id="2.40.50.140">
    <property type="entry name" value="Nucleic acid-binding proteins"/>
    <property type="match status" value="1"/>
</dbReference>
<dbReference type="InterPro" id="IPR012340">
    <property type="entry name" value="NA-bd_OB-fold"/>
</dbReference>
<reference evidence="1 2" key="1">
    <citation type="submission" date="2020-04" db="EMBL/GenBank/DDBJ databases">
        <title>Plant Genome Project.</title>
        <authorList>
            <person name="Zhang R.-G."/>
        </authorList>
    </citation>
    <scope>NUCLEOTIDE SEQUENCE [LARGE SCALE GENOMIC DNA]</scope>
    <source>
        <strain evidence="1">YNK0</strain>
        <tissue evidence="1">Leaf</tissue>
    </source>
</reference>
<dbReference type="OrthoDB" id="2186770at2759"/>
<sequence length="114" mass="12332">MATRDDYTFLSIRDAMASLNQKVNLIGVVAEFGVPKQSKGTGNLISSSSTMFEMQIFSQPLSPLLVTVAPAPLPSSLPQSLPRILISNRNRSRNESNKDSGSFEISACLTIDTL</sequence>
<protein>
    <submittedName>
        <fullName evidence="1">Uncharacterized protein</fullName>
    </submittedName>
</protein>
<evidence type="ECO:0000313" key="2">
    <source>
        <dbReference type="Proteomes" id="UP000655225"/>
    </source>
</evidence>
<gene>
    <name evidence="1" type="ORF">HHK36_004719</name>
</gene>
<dbReference type="EMBL" id="JABCRI010000003">
    <property type="protein sequence ID" value="KAF8408656.1"/>
    <property type="molecule type" value="Genomic_DNA"/>
</dbReference>
<name>A0A834ZKE9_TETSI</name>
<dbReference type="SUPFAM" id="SSF50249">
    <property type="entry name" value="Nucleic acid-binding proteins"/>
    <property type="match status" value="1"/>
</dbReference>